<sequence>IEEIFFSDTTPSKEDDLFYNPWSDDNSVAYLADSCNIPNQKAISNIGWENSINDEPHEIYIKLDDLVSQHEATLEKKVSTTQPWWLQPIETSTEAYYREFDNFQDTYLCNLVW</sequence>
<organism evidence="1 2">
    <name type="scientific">Gigaspora margarita</name>
    <dbReference type="NCBI Taxonomy" id="4874"/>
    <lineage>
        <taxon>Eukaryota</taxon>
        <taxon>Fungi</taxon>
        <taxon>Fungi incertae sedis</taxon>
        <taxon>Mucoromycota</taxon>
        <taxon>Glomeromycotina</taxon>
        <taxon>Glomeromycetes</taxon>
        <taxon>Diversisporales</taxon>
        <taxon>Gigasporaceae</taxon>
        <taxon>Gigaspora</taxon>
    </lineage>
</organism>
<keyword evidence="2" id="KW-1185">Reference proteome</keyword>
<evidence type="ECO:0000313" key="2">
    <source>
        <dbReference type="Proteomes" id="UP000789901"/>
    </source>
</evidence>
<feature type="non-terminal residue" evidence="1">
    <location>
        <position position="1"/>
    </location>
</feature>
<gene>
    <name evidence="1" type="ORF">GMARGA_LOCUS22499</name>
</gene>
<protein>
    <submittedName>
        <fullName evidence="1">1864_t:CDS:1</fullName>
    </submittedName>
</protein>
<accession>A0ABN7VT31</accession>
<dbReference type="Proteomes" id="UP000789901">
    <property type="component" value="Unassembled WGS sequence"/>
</dbReference>
<dbReference type="EMBL" id="CAJVQB010021758">
    <property type="protein sequence ID" value="CAG8797927.1"/>
    <property type="molecule type" value="Genomic_DNA"/>
</dbReference>
<comment type="caution">
    <text evidence="1">The sequence shown here is derived from an EMBL/GenBank/DDBJ whole genome shotgun (WGS) entry which is preliminary data.</text>
</comment>
<reference evidence="1 2" key="1">
    <citation type="submission" date="2021-06" db="EMBL/GenBank/DDBJ databases">
        <authorList>
            <person name="Kallberg Y."/>
            <person name="Tangrot J."/>
            <person name="Rosling A."/>
        </authorList>
    </citation>
    <scope>NUCLEOTIDE SEQUENCE [LARGE SCALE GENOMIC DNA]</scope>
    <source>
        <strain evidence="1 2">120-4 pot B 10/14</strain>
    </source>
</reference>
<evidence type="ECO:0000313" key="1">
    <source>
        <dbReference type="EMBL" id="CAG8797927.1"/>
    </source>
</evidence>
<name>A0ABN7VT31_GIGMA</name>
<proteinExistence type="predicted"/>